<gene>
    <name evidence="1" type="ORF">DPMN_014874</name>
</gene>
<keyword evidence="2" id="KW-1185">Reference proteome</keyword>
<dbReference type="Proteomes" id="UP000828390">
    <property type="component" value="Unassembled WGS sequence"/>
</dbReference>
<proteinExistence type="predicted"/>
<evidence type="ECO:0000313" key="2">
    <source>
        <dbReference type="Proteomes" id="UP000828390"/>
    </source>
</evidence>
<organism evidence="1 2">
    <name type="scientific">Dreissena polymorpha</name>
    <name type="common">Zebra mussel</name>
    <name type="synonym">Mytilus polymorpha</name>
    <dbReference type="NCBI Taxonomy" id="45954"/>
    <lineage>
        <taxon>Eukaryota</taxon>
        <taxon>Metazoa</taxon>
        <taxon>Spiralia</taxon>
        <taxon>Lophotrochozoa</taxon>
        <taxon>Mollusca</taxon>
        <taxon>Bivalvia</taxon>
        <taxon>Autobranchia</taxon>
        <taxon>Heteroconchia</taxon>
        <taxon>Euheterodonta</taxon>
        <taxon>Imparidentia</taxon>
        <taxon>Neoheterodontei</taxon>
        <taxon>Myida</taxon>
        <taxon>Dreissenoidea</taxon>
        <taxon>Dreissenidae</taxon>
        <taxon>Dreissena</taxon>
    </lineage>
</organism>
<dbReference type="EMBL" id="JAIWYP010000001">
    <property type="protein sequence ID" value="KAH3890786.1"/>
    <property type="molecule type" value="Genomic_DNA"/>
</dbReference>
<protein>
    <submittedName>
        <fullName evidence="1">Uncharacterized protein</fullName>
    </submittedName>
</protein>
<evidence type="ECO:0000313" key="1">
    <source>
        <dbReference type="EMBL" id="KAH3890786.1"/>
    </source>
</evidence>
<dbReference type="AlphaFoldDB" id="A0A9D4NAJ3"/>
<reference evidence="1" key="1">
    <citation type="journal article" date="2019" name="bioRxiv">
        <title>The Genome of the Zebra Mussel, Dreissena polymorpha: A Resource for Invasive Species Research.</title>
        <authorList>
            <person name="McCartney M.A."/>
            <person name="Auch B."/>
            <person name="Kono T."/>
            <person name="Mallez S."/>
            <person name="Zhang Y."/>
            <person name="Obille A."/>
            <person name="Becker A."/>
            <person name="Abrahante J.E."/>
            <person name="Garbe J."/>
            <person name="Badalamenti J.P."/>
            <person name="Herman A."/>
            <person name="Mangelson H."/>
            <person name="Liachko I."/>
            <person name="Sullivan S."/>
            <person name="Sone E.D."/>
            <person name="Koren S."/>
            <person name="Silverstein K.A.T."/>
            <person name="Beckman K.B."/>
            <person name="Gohl D.M."/>
        </authorList>
    </citation>
    <scope>NUCLEOTIDE SEQUENCE</scope>
    <source>
        <strain evidence="1">Duluth1</strain>
        <tissue evidence="1">Whole animal</tissue>
    </source>
</reference>
<accession>A0A9D4NAJ3</accession>
<name>A0A9D4NAJ3_DREPO</name>
<comment type="caution">
    <text evidence="1">The sequence shown here is derived from an EMBL/GenBank/DDBJ whole genome shotgun (WGS) entry which is preliminary data.</text>
</comment>
<sequence length="54" mass="6284">MYLENAYMLSALLAIDVLDVPAQPDGLPDDGVLRLEQTFLHFRLRHYSNEQHRT</sequence>
<reference evidence="1" key="2">
    <citation type="submission" date="2020-11" db="EMBL/GenBank/DDBJ databases">
        <authorList>
            <person name="McCartney M.A."/>
            <person name="Auch B."/>
            <person name="Kono T."/>
            <person name="Mallez S."/>
            <person name="Becker A."/>
            <person name="Gohl D.M."/>
            <person name="Silverstein K.A.T."/>
            <person name="Koren S."/>
            <person name="Bechman K.B."/>
            <person name="Herman A."/>
            <person name="Abrahante J.E."/>
            <person name="Garbe J."/>
        </authorList>
    </citation>
    <scope>NUCLEOTIDE SEQUENCE</scope>
    <source>
        <strain evidence="1">Duluth1</strain>
        <tissue evidence="1">Whole animal</tissue>
    </source>
</reference>